<accession>A0A844QCK0</accession>
<dbReference type="PANTHER" id="PTHR30221">
    <property type="entry name" value="SMALL-CONDUCTANCE MECHANOSENSITIVE CHANNEL"/>
    <property type="match status" value="1"/>
</dbReference>
<protein>
    <recommendedName>
        <fullName evidence="7">Small-conductance mechanosensitive channel</fullName>
    </recommendedName>
</protein>
<dbReference type="RefSeq" id="WP_156711620.1">
    <property type="nucleotide sequence ID" value="NZ_WPHG01000001.1"/>
</dbReference>
<evidence type="ECO:0000259" key="10">
    <source>
        <dbReference type="Pfam" id="PF21082"/>
    </source>
</evidence>
<dbReference type="AlphaFoldDB" id="A0A844QCK0"/>
<dbReference type="Proteomes" id="UP000463224">
    <property type="component" value="Unassembled WGS sequence"/>
</dbReference>
<evidence type="ECO:0000256" key="2">
    <source>
        <dbReference type="ARBA" id="ARBA00008017"/>
    </source>
</evidence>
<feature type="transmembrane region" description="Helical" evidence="7">
    <location>
        <begin position="35"/>
        <end position="53"/>
    </location>
</feature>
<evidence type="ECO:0000313" key="11">
    <source>
        <dbReference type="EMBL" id="MVA96707.1"/>
    </source>
</evidence>
<comment type="similarity">
    <text evidence="2 7">Belongs to the MscS (TC 1.A.23) family.</text>
</comment>
<keyword evidence="12" id="KW-1185">Reference proteome</keyword>
<sequence>MRRAAWPALALIASVVVYLVHWRVIEVAQLEIDAAALGLIAGAASYFAAAWLGGRLIGLALEHVGSRRRRVPKLLVELVSVALFIAATIATIILVFGQSLSGALAGSGLVLAVLGFAIRNVLADVLSGIALGLEAPYRIGDWVEVDDAIRGRIVEIGWRTTRLLTRDDTYTILPNSRIARQRLTNYSAPRRHYRTNVQILLDHEVPVALAKTMLARAAAKPSIIQTTPAPDVRVVSYEAEGIRYAVRFWVPSFAEDIDCRDAVLSSIDIAIRENGLRPPQTRLRVSADSRGRTAAPAPH</sequence>
<dbReference type="GO" id="GO:0005886">
    <property type="term" value="C:plasma membrane"/>
    <property type="evidence" value="ECO:0007669"/>
    <property type="project" value="UniProtKB-SubCell"/>
</dbReference>
<proteinExistence type="inferred from homology"/>
<dbReference type="InterPro" id="IPR049278">
    <property type="entry name" value="MS_channel_C"/>
</dbReference>
<dbReference type="PANTHER" id="PTHR30221:SF1">
    <property type="entry name" value="SMALL-CONDUCTANCE MECHANOSENSITIVE CHANNEL"/>
    <property type="match status" value="1"/>
</dbReference>
<feature type="domain" description="Mechanosensitive ion channel MscS" evidence="9">
    <location>
        <begin position="120"/>
        <end position="187"/>
    </location>
</feature>
<evidence type="ECO:0000256" key="4">
    <source>
        <dbReference type="ARBA" id="ARBA00022692"/>
    </source>
</evidence>
<keyword evidence="3" id="KW-1003">Cell membrane</keyword>
<evidence type="ECO:0000256" key="6">
    <source>
        <dbReference type="ARBA" id="ARBA00023136"/>
    </source>
</evidence>
<gene>
    <name evidence="11" type="ORF">GN330_05530</name>
</gene>
<dbReference type="EMBL" id="WPHG01000001">
    <property type="protein sequence ID" value="MVA96707.1"/>
    <property type="molecule type" value="Genomic_DNA"/>
</dbReference>
<dbReference type="InterPro" id="IPR023408">
    <property type="entry name" value="MscS_beta-dom_sf"/>
</dbReference>
<keyword evidence="7" id="KW-0813">Transport</keyword>
<dbReference type="InterPro" id="IPR011066">
    <property type="entry name" value="MscS_channel_C_sf"/>
</dbReference>
<dbReference type="InterPro" id="IPR010920">
    <property type="entry name" value="LSM_dom_sf"/>
</dbReference>
<dbReference type="Gene3D" id="2.30.30.60">
    <property type="match status" value="1"/>
</dbReference>
<comment type="function">
    <text evidence="7">Mechanosensitive channel that participates in the regulation of osmotic pressure changes within the cell, opening in response to stretch forces in the membrane lipid bilayer, without the need for other proteins. Contributes to normal resistance to hypoosmotic shock. Forms an ion channel of 1.0 nanosiemens conductance with a slight preference for anions.</text>
</comment>
<keyword evidence="4 7" id="KW-0812">Transmembrane</keyword>
<dbReference type="SUPFAM" id="SSF50182">
    <property type="entry name" value="Sm-like ribonucleoproteins"/>
    <property type="match status" value="1"/>
</dbReference>
<dbReference type="InterPro" id="IPR006685">
    <property type="entry name" value="MscS_channel_2nd"/>
</dbReference>
<keyword evidence="7" id="KW-0406">Ion transport</keyword>
<reference evidence="11 12" key="1">
    <citation type="submission" date="2019-12" db="EMBL/GenBank/DDBJ databases">
        <title>Nitratireductor arenosus sp. nov., Isolated from sea sand, Jeju island, South Korea.</title>
        <authorList>
            <person name="Kim W."/>
        </authorList>
    </citation>
    <scope>NUCLEOTIDE SEQUENCE [LARGE SCALE GENOMIC DNA]</scope>
    <source>
        <strain evidence="11 12">CAU 1489</strain>
    </source>
</reference>
<dbReference type="InterPro" id="IPR045275">
    <property type="entry name" value="MscS_archaea/bacteria_type"/>
</dbReference>
<evidence type="ECO:0000256" key="8">
    <source>
        <dbReference type="SAM" id="MobiDB-lite"/>
    </source>
</evidence>
<feature type="domain" description="Mechanosensitive ion channel MscS C-terminal" evidence="10">
    <location>
        <begin position="208"/>
        <end position="276"/>
    </location>
</feature>
<comment type="caution">
    <text evidence="11">The sequence shown here is derived from an EMBL/GenBank/DDBJ whole genome shotgun (WGS) entry which is preliminary data.</text>
</comment>
<evidence type="ECO:0000256" key="5">
    <source>
        <dbReference type="ARBA" id="ARBA00022989"/>
    </source>
</evidence>
<keyword evidence="5 7" id="KW-1133">Transmembrane helix</keyword>
<organism evidence="11 12">
    <name type="scientific">Nitratireductor arenosus</name>
    <dbReference type="NCBI Taxonomy" id="2682096"/>
    <lineage>
        <taxon>Bacteria</taxon>
        <taxon>Pseudomonadati</taxon>
        <taxon>Pseudomonadota</taxon>
        <taxon>Alphaproteobacteria</taxon>
        <taxon>Hyphomicrobiales</taxon>
        <taxon>Phyllobacteriaceae</taxon>
        <taxon>Nitratireductor</taxon>
    </lineage>
</organism>
<keyword evidence="7" id="KW-0997">Cell inner membrane</keyword>
<comment type="caution">
    <text evidence="7">Lacks conserved residue(s) required for the propagation of feature annotation.</text>
</comment>
<evidence type="ECO:0000256" key="3">
    <source>
        <dbReference type="ARBA" id="ARBA00022475"/>
    </source>
</evidence>
<keyword evidence="6 7" id="KW-0472">Membrane</keyword>
<feature type="transmembrane region" description="Helical" evidence="7">
    <location>
        <begin position="102"/>
        <end position="122"/>
    </location>
</feature>
<evidence type="ECO:0000256" key="7">
    <source>
        <dbReference type="RuleBase" id="RU369025"/>
    </source>
</evidence>
<dbReference type="GO" id="GO:0008381">
    <property type="term" value="F:mechanosensitive monoatomic ion channel activity"/>
    <property type="evidence" value="ECO:0007669"/>
    <property type="project" value="InterPro"/>
</dbReference>
<evidence type="ECO:0000259" key="9">
    <source>
        <dbReference type="Pfam" id="PF00924"/>
    </source>
</evidence>
<dbReference type="Pfam" id="PF00924">
    <property type="entry name" value="MS_channel_2nd"/>
    <property type="match status" value="1"/>
</dbReference>
<feature type="transmembrane region" description="Helical" evidence="7">
    <location>
        <begin position="74"/>
        <end position="96"/>
    </location>
</feature>
<keyword evidence="7" id="KW-0407">Ion channel</keyword>
<feature type="region of interest" description="Disordered" evidence="8">
    <location>
        <begin position="280"/>
        <end position="299"/>
    </location>
</feature>
<evidence type="ECO:0000256" key="1">
    <source>
        <dbReference type="ARBA" id="ARBA00004651"/>
    </source>
</evidence>
<dbReference type="Pfam" id="PF21082">
    <property type="entry name" value="MS_channel_3rd"/>
    <property type="match status" value="1"/>
</dbReference>
<dbReference type="SUPFAM" id="SSF82689">
    <property type="entry name" value="Mechanosensitive channel protein MscS (YggB), C-terminal domain"/>
    <property type="match status" value="1"/>
</dbReference>
<comment type="subcellular location">
    <subcellularLocation>
        <location evidence="7">Cell inner membrane</location>
        <topology evidence="7">Multi-pass membrane protein</topology>
    </subcellularLocation>
    <subcellularLocation>
        <location evidence="1">Cell membrane</location>
        <topology evidence="1">Multi-pass membrane protein</topology>
    </subcellularLocation>
</comment>
<dbReference type="Gene3D" id="3.30.70.100">
    <property type="match status" value="1"/>
</dbReference>
<comment type="subunit">
    <text evidence="7">Homoheptamer.</text>
</comment>
<evidence type="ECO:0000313" key="12">
    <source>
        <dbReference type="Proteomes" id="UP000463224"/>
    </source>
</evidence>
<name>A0A844QCK0_9HYPH</name>